<name>A0A6S6TZ39_9BACT</name>
<reference evidence="1" key="1">
    <citation type="submission" date="2020-01" db="EMBL/GenBank/DDBJ databases">
        <authorList>
            <person name="Meier V. D."/>
            <person name="Meier V D."/>
        </authorList>
    </citation>
    <scope>NUCLEOTIDE SEQUENCE</scope>
    <source>
        <strain evidence="1">HLG_WM_MAG_05</strain>
    </source>
</reference>
<dbReference type="EMBL" id="CACVAU010000063">
    <property type="protein sequence ID" value="CAA6821338.1"/>
    <property type="molecule type" value="Genomic_DNA"/>
</dbReference>
<accession>A0A6S6TZ39</accession>
<dbReference type="AlphaFoldDB" id="A0A6S6TZ39"/>
<gene>
    <name evidence="1" type="ORF">HELGO_WM5493</name>
</gene>
<evidence type="ECO:0000313" key="1">
    <source>
        <dbReference type="EMBL" id="CAA6821338.1"/>
    </source>
</evidence>
<proteinExistence type="predicted"/>
<protein>
    <submittedName>
        <fullName evidence="1">Uncharacterized protein</fullName>
    </submittedName>
</protein>
<sequence length="77" mass="9332">MNGWVKNPQYFKPKLHLVLWSKGLFKLCFEEKTMFWAKQNRFYKRVSLLNTFKYNSILSPISSFELEIKRGSKKLRI</sequence>
<organism evidence="1">
    <name type="scientific">uncultured Sulfurovum sp</name>
    <dbReference type="NCBI Taxonomy" id="269237"/>
    <lineage>
        <taxon>Bacteria</taxon>
        <taxon>Pseudomonadati</taxon>
        <taxon>Campylobacterota</taxon>
        <taxon>Epsilonproteobacteria</taxon>
        <taxon>Campylobacterales</taxon>
        <taxon>Sulfurovaceae</taxon>
        <taxon>Sulfurovum</taxon>
        <taxon>environmental samples</taxon>
    </lineage>
</organism>